<evidence type="ECO:0000313" key="4">
    <source>
        <dbReference type="Proteomes" id="UP001057375"/>
    </source>
</evidence>
<keyword evidence="4" id="KW-1185">Reference proteome</keyword>
<reference evidence="3" key="1">
    <citation type="submission" date="2022-03" db="EMBL/GenBank/DDBJ databases">
        <title>Draft genome sequence of Aduncisulcus paluster, a free-living microaerophilic Fornicata.</title>
        <authorList>
            <person name="Yuyama I."/>
            <person name="Kume K."/>
            <person name="Tamura T."/>
            <person name="Inagaki Y."/>
            <person name="Hashimoto T."/>
        </authorList>
    </citation>
    <scope>NUCLEOTIDE SEQUENCE</scope>
    <source>
        <strain evidence="3">NY0171</strain>
    </source>
</reference>
<keyword evidence="2" id="KW-0812">Transmembrane</keyword>
<sequence length="882" mass="99129">MDKSTPSRSDVRDIIGEQPAQRITPSSSVSSSTDELFSHREPRIPSDDLQGMRYPGYSNPSGYLRGLNYPSMSTEKEEDAKCQSSYPRGIEGPSSPSSYSTTREHIVSTYPHSQLPESHHLRSIESHGSPYFMQTPLIDTSHSICYMNDPSIGHRREKEEEEEGDGKKERDIGSELDDGTKEVDCHVHLKKEKHGKSKKFENPRMKKRESIRLFPDWIIASLFTHSIGEEKTEDFRKDLVKIAQIQGLSSKLIGDRLKNRSPGTKEGGVSGRFHAVGVKVYLALQEIFSLRILEEEGMEEWEKVVDVSNEKVMQAKTLELLMRFYYDTNPTKIGETAELVFDLSVKKWLGCPKNILQRLKYVSFAWRKRNKHKDLSDCSRGKEKGMAAEKFGSTPQGELFDDVADATSFGLCIGLMNGLSFKNTIIGISFAIFYSICVFGRLIRFVIEKRKLGQVGGVCVFSGLPSPAGALVVGSSSSLLSHDILCEIFPFLSDVSQLDLLCDIIKGVISLGISVLMISRVTYPHPGRVLLPLIPSFFMLSICAFGLLSAVYVYVKRTALCYIPLALFTIGISFAMSPVLIDWNVGADRARQKITKRKVLKIKNVKKKIDNLRVKRERVIKLAKRRDMKKQERTGFSFILSAKSVTNVETGVTNEFPPHIIKVPHSLFRKLPSHSSVSDPLSNSDEKASLLFILREYIFHLHLYAHRAFVPKPFLIVNQAVNLYDPVSSKSFKFHIIAGISTSYRGVDVFSSLMKSSSTLSLFKIIDIFCSLSVCLHSLHASGCVHCDVKLSNFVYVKERIVSEEDGAVISPEHGSLVLKRRMRKKKKCQHLPCILNGYWNSFNIKKEKKWKGNLCFCSFCDDTQQSFSSSYSSSSPSSSSS</sequence>
<keyword evidence="2" id="KW-1133">Transmembrane helix</keyword>
<name>A0ABQ5K7N7_9EUKA</name>
<proteinExistence type="predicted"/>
<feature type="transmembrane region" description="Helical" evidence="2">
    <location>
        <begin position="529"/>
        <end position="555"/>
    </location>
</feature>
<protein>
    <recommendedName>
        <fullName evidence="5">Protein kinase domain-containing protein</fullName>
    </recommendedName>
</protein>
<feature type="non-terminal residue" evidence="3">
    <location>
        <position position="882"/>
    </location>
</feature>
<evidence type="ECO:0008006" key="5">
    <source>
        <dbReference type="Google" id="ProtNLM"/>
    </source>
</evidence>
<feature type="compositionally biased region" description="Basic and acidic residues" evidence="1">
    <location>
        <begin position="1"/>
        <end position="15"/>
    </location>
</feature>
<evidence type="ECO:0000313" key="3">
    <source>
        <dbReference type="EMBL" id="GKT26651.1"/>
    </source>
</evidence>
<evidence type="ECO:0000256" key="2">
    <source>
        <dbReference type="SAM" id="Phobius"/>
    </source>
</evidence>
<gene>
    <name evidence="3" type="ORF">ADUPG1_013432</name>
</gene>
<comment type="caution">
    <text evidence="3">The sequence shown here is derived from an EMBL/GenBank/DDBJ whole genome shotgun (WGS) entry which is preliminary data.</text>
</comment>
<feature type="transmembrane region" description="Helical" evidence="2">
    <location>
        <begin position="562"/>
        <end position="581"/>
    </location>
</feature>
<feature type="region of interest" description="Disordered" evidence="1">
    <location>
        <begin position="149"/>
        <end position="178"/>
    </location>
</feature>
<dbReference type="EMBL" id="BQXS01012668">
    <property type="protein sequence ID" value="GKT26651.1"/>
    <property type="molecule type" value="Genomic_DNA"/>
</dbReference>
<feature type="region of interest" description="Disordered" evidence="1">
    <location>
        <begin position="1"/>
        <end position="104"/>
    </location>
</feature>
<keyword evidence="2" id="KW-0472">Membrane</keyword>
<evidence type="ECO:0000256" key="1">
    <source>
        <dbReference type="SAM" id="MobiDB-lite"/>
    </source>
</evidence>
<dbReference type="InterPro" id="IPR011009">
    <property type="entry name" value="Kinase-like_dom_sf"/>
</dbReference>
<feature type="transmembrane region" description="Helical" evidence="2">
    <location>
        <begin position="425"/>
        <end position="443"/>
    </location>
</feature>
<feature type="compositionally biased region" description="Basic and acidic residues" evidence="1">
    <location>
        <begin position="36"/>
        <end position="46"/>
    </location>
</feature>
<dbReference type="SUPFAM" id="SSF56112">
    <property type="entry name" value="Protein kinase-like (PK-like)"/>
    <property type="match status" value="1"/>
</dbReference>
<dbReference type="Proteomes" id="UP001057375">
    <property type="component" value="Unassembled WGS sequence"/>
</dbReference>
<feature type="compositionally biased region" description="Basic and acidic residues" evidence="1">
    <location>
        <begin position="165"/>
        <end position="178"/>
    </location>
</feature>
<accession>A0ABQ5K7N7</accession>
<organism evidence="3 4">
    <name type="scientific">Aduncisulcus paluster</name>
    <dbReference type="NCBI Taxonomy" id="2918883"/>
    <lineage>
        <taxon>Eukaryota</taxon>
        <taxon>Metamonada</taxon>
        <taxon>Carpediemonas-like organisms</taxon>
        <taxon>Aduncisulcus</taxon>
    </lineage>
</organism>